<dbReference type="Gene3D" id="1.10.8.60">
    <property type="match status" value="2"/>
</dbReference>
<evidence type="ECO:0000313" key="7">
    <source>
        <dbReference type="Proteomes" id="UP000248827"/>
    </source>
</evidence>
<dbReference type="PANTHER" id="PTHR43392:SF2">
    <property type="entry name" value="AAA-TYPE ATPASE FAMILY PROTEIN _ ANKYRIN REPEAT FAMILY PROTEIN"/>
    <property type="match status" value="1"/>
</dbReference>
<name>A0ABX9BKP6_9BACL</name>
<accession>A0ABX9BKP6</accession>
<feature type="transmembrane region" description="Helical" evidence="4">
    <location>
        <begin position="9"/>
        <end position="28"/>
    </location>
</feature>
<sequence>MERAIERLFIWIGVLWFLLWIYVEMTYYNPVVDAGVREALTLPIGAISFGFLVCSFCLNAYRKESYSVLWSALSYVIFSIGFLIWTVVHFEVKSIQYIFWIPLLIGIIVYLKKISPSPVKGLMLGLLVTLGFRSLTVEEPTTYFQILNAFSYYGLDFAFSHWWVLLFFATLYTWYDIRFNRVAMFDQAKKRDDSVRIKFDDAKKLKEPIQILRMPESIAVSQQQKDQSGSKAAQSDNERQKVYLEALNAINNLIGLTDVKVEVKNFIMELEGQKKLKDSGIEESMKATHHMIFSGPPGTGKTEVARLMAKVLYGMGALRSDAFVEADRSTIVGQHIGETEENMKNLISKARGGVLFIDEAYALAKSDSPRDFGQEAINVLIPAMENYRDDLVVILAGYQSDMERLMDMNEGFRSRIPYKFNFKDYTPRELALLALKMLESNRFICSAKLEDIERIISLNSKNGALDGNGRTVRTLIEQSIRNHKIRITKEENSKVGEIELRDIQQAAGLRSKIDAEKEFDDRLEGNNTIKKEALDQLEKLIGLDDIKDEIKRILNFIEIEQKRIDKGISSEKMSMHMIFAGPPGTGKTTVARIVGKFLKGIGILSNGHFIEVDRGHLIGEYVGQTAPKVKNVISKAKGGVLFIDEAYSLAEQGNGFGQEAIDTLIKEMEDKRDDLVVIFAGYEKEMQKLLDMNPGFDSRVPNRIVFPDYSPVEILEILSVMLRNFTLGEHARRTLQRSIHNLAEQNEGVLEGNARWARNLFDQIRMEQNSRIAQTKSDDLVTVMESDIAGAFNRLNKNRIAK</sequence>
<feature type="transmembrane region" description="Helical" evidence="4">
    <location>
        <begin position="157"/>
        <end position="175"/>
    </location>
</feature>
<dbReference type="InterPro" id="IPR003593">
    <property type="entry name" value="AAA+_ATPase"/>
</dbReference>
<evidence type="ECO:0000259" key="5">
    <source>
        <dbReference type="SMART" id="SM00382"/>
    </source>
</evidence>
<feature type="transmembrane region" description="Helical" evidence="4">
    <location>
        <begin position="68"/>
        <end position="88"/>
    </location>
</feature>
<dbReference type="InterPro" id="IPR050773">
    <property type="entry name" value="CbxX/CfxQ_RuBisCO_ESX"/>
</dbReference>
<proteinExistence type="inferred from homology"/>
<feature type="domain" description="AAA+ ATPase" evidence="5">
    <location>
        <begin position="287"/>
        <end position="426"/>
    </location>
</feature>
<keyword evidence="2" id="KW-0547">Nucleotide-binding</keyword>
<dbReference type="SUPFAM" id="SSF52540">
    <property type="entry name" value="P-loop containing nucleoside triphosphate hydrolases"/>
    <property type="match status" value="2"/>
</dbReference>
<keyword evidence="4" id="KW-0812">Transmembrane</keyword>
<dbReference type="PRINTS" id="PR00819">
    <property type="entry name" value="CBXCFQXSUPER"/>
</dbReference>
<dbReference type="EMBL" id="QLLI01000005">
    <property type="protein sequence ID" value="RAI97059.1"/>
    <property type="molecule type" value="Genomic_DNA"/>
</dbReference>
<evidence type="ECO:0000313" key="6">
    <source>
        <dbReference type="EMBL" id="RAI97059.1"/>
    </source>
</evidence>
<dbReference type="InterPro" id="IPR000641">
    <property type="entry name" value="CbxX/CfxQ"/>
</dbReference>
<comment type="caution">
    <text evidence="6">The sequence shown here is derived from an EMBL/GenBank/DDBJ whole genome shotgun (WGS) entry which is preliminary data.</text>
</comment>
<dbReference type="SMART" id="SM00382">
    <property type="entry name" value="AAA"/>
    <property type="match status" value="2"/>
</dbReference>
<keyword evidence="3" id="KW-0067">ATP-binding</keyword>
<evidence type="ECO:0000256" key="1">
    <source>
        <dbReference type="ARBA" id="ARBA00010378"/>
    </source>
</evidence>
<dbReference type="Proteomes" id="UP000248827">
    <property type="component" value="Unassembled WGS sequence"/>
</dbReference>
<dbReference type="InterPro" id="IPR027417">
    <property type="entry name" value="P-loop_NTPase"/>
</dbReference>
<feature type="transmembrane region" description="Helical" evidence="4">
    <location>
        <begin position="94"/>
        <end position="111"/>
    </location>
</feature>
<evidence type="ECO:0000256" key="4">
    <source>
        <dbReference type="SAM" id="Phobius"/>
    </source>
</evidence>
<keyword evidence="4" id="KW-0472">Membrane</keyword>
<keyword evidence="4" id="KW-1133">Transmembrane helix</keyword>
<dbReference type="Pfam" id="PF17866">
    <property type="entry name" value="AAA_lid_6"/>
    <property type="match status" value="2"/>
</dbReference>
<keyword evidence="7" id="KW-1185">Reference proteome</keyword>
<evidence type="ECO:0000256" key="3">
    <source>
        <dbReference type="ARBA" id="ARBA00022840"/>
    </source>
</evidence>
<dbReference type="Pfam" id="PF00004">
    <property type="entry name" value="AAA"/>
    <property type="match status" value="2"/>
</dbReference>
<organism evidence="6 7">
    <name type="scientific">Paenibacillus pabuli</name>
    <dbReference type="NCBI Taxonomy" id="1472"/>
    <lineage>
        <taxon>Bacteria</taxon>
        <taxon>Bacillati</taxon>
        <taxon>Bacillota</taxon>
        <taxon>Bacilli</taxon>
        <taxon>Bacillales</taxon>
        <taxon>Paenibacillaceae</taxon>
        <taxon>Paenibacillus</taxon>
    </lineage>
</organism>
<feature type="transmembrane region" description="Helical" evidence="4">
    <location>
        <begin position="40"/>
        <end position="61"/>
    </location>
</feature>
<dbReference type="CDD" id="cd00009">
    <property type="entry name" value="AAA"/>
    <property type="match status" value="2"/>
</dbReference>
<dbReference type="InterPro" id="IPR041627">
    <property type="entry name" value="AAA_lid_6"/>
</dbReference>
<dbReference type="PANTHER" id="PTHR43392">
    <property type="entry name" value="AAA-TYPE ATPASE FAMILY PROTEIN / ANKYRIN REPEAT FAMILY PROTEIN"/>
    <property type="match status" value="1"/>
</dbReference>
<protein>
    <submittedName>
        <fullName evidence="6">SpoVK/Ycf46/Vps4 family AAA+-type ATPase</fullName>
    </submittedName>
</protein>
<gene>
    <name evidence="6" type="ORF">DET54_10518</name>
</gene>
<evidence type="ECO:0000256" key="2">
    <source>
        <dbReference type="ARBA" id="ARBA00022741"/>
    </source>
</evidence>
<dbReference type="Gene3D" id="3.40.50.300">
    <property type="entry name" value="P-loop containing nucleotide triphosphate hydrolases"/>
    <property type="match status" value="2"/>
</dbReference>
<dbReference type="RefSeq" id="WP_111619794.1">
    <property type="nucleotide sequence ID" value="NZ_QLLI01000005.1"/>
</dbReference>
<reference evidence="6 7" key="1">
    <citation type="submission" date="2018-06" db="EMBL/GenBank/DDBJ databases">
        <title>Freshwater and sediment microbial communities from various areas in North America, analyzing microbe dynamics in response to fracking.</title>
        <authorList>
            <person name="Lamendella R."/>
        </authorList>
    </citation>
    <scope>NUCLEOTIDE SEQUENCE [LARGE SCALE GENOMIC DNA]</scope>
    <source>
        <strain evidence="6 7">NG-13</strain>
    </source>
</reference>
<feature type="domain" description="AAA+ ATPase" evidence="5">
    <location>
        <begin position="573"/>
        <end position="710"/>
    </location>
</feature>
<comment type="similarity">
    <text evidence="1">Belongs to the CbxX/CfxQ family.</text>
</comment>
<dbReference type="InterPro" id="IPR003959">
    <property type="entry name" value="ATPase_AAA_core"/>
</dbReference>